<sequence>MPRTPTLLALAPVLASALALLPPSLARADEPAPAAEEAEAKPEKPVPPWRKELHMIEVGWLMGAMFGAKDHGLYGVEPPNPPRPFKTGFDIGLRFAYLPVRFVGVEVEGNVSPTKVDVEDGKRAVLFGLRGHVILQLPTRITPFIVAGGGMFGGSSKDELVGKKIDGALHVGGGVKIYVSKWVAIRIDGRDIMTPSYAKAAGGELSYAHHGEFTFGVSFVWGRKGTKMWPRG</sequence>
<dbReference type="EMBL" id="FOMX01000004">
    <property type="protein sequence ID" value="SFD77722.1"/>
    <property type="molecule type" value="Genomic_DNA"/>
</dbReference>
<keyword evidence="3" id="KW-1185">Reference proteome</keyword>
<dbReference type="STRING" id="54.SAMN02745121_01533"/>
<organism evidence="2 3">
    <name type="scientific">Nannocystis exedens</name>
    <dbReference type="NCBI Taxonomy" id="54"/>
    <lineage>
        <taxon>Bacteria</taxon>
        <taxon>Pseudomonadati</taxon>
        <taxon>Myxococcota</taxon>
        <taxon>Polyangia</taxon>
        <taxon>Nannocystales</taxon>
        <taxon>Nannocystaceae</taxon>
        <taxon>Nannocystis</taxon>
    </lineage>
</organism>
<dbReference type="SUPFAM" id="SSF56925">
    <property type="entry name" value="OMPA-like"/>
    <property type="match status" value="1"/>
</dbReference>
<evidence type="ECO:0008006" key="4">
    <source>
        <dbReference type="Google" id="ProtNLM"/>
    </source>
</evidence>
<feature type="chain" id="PRO_5011583421" description="Outer membrane protein beta-barrel domain-containing protein" evidence="1">
    <location>
        <begin position="29"/>
        <end position="232"/>
    </location>
</feature>
<dbReference type="Gene3D" id="2.40.160.20">
    <property type="match status" value="1"/>
</dbReference>
<evidence type="ECO:0000256" key="1">
    <source>
        <dbReference type="SAM" id="SignalP"/>
    </source>
</evidence>
<protein>
    <recommendedName>
        <fullName evidence="4">Outer membrane protein beta-barrel domain-containing protein</fullName>
    </recommendedName>
</protein>
<reference evidence="3" key="1">
    <citation type="submission" date="2016-10" db="EMBL/GenBank/DDBJ databases">
        <authorList>
            <person name="Varghese N."/>
            <person name="Submissions S."/>
        </authorList>
    </citation>
    <scope>NUCLEOTIDE SEQUENCE [LARGE SCALE GENOMIC DNA]</scope>
    <source>
        <strain evidence="3">ATCC 25963</strain>
    </source>
</reference>
<name>A0A1I1V3W0_9BACT</name>
<evidence type="ECO:0000313" key="2">
    <source>
        <dbReference type="EMBL" id="SFD77722.1"/>
    </source>
</evidence>
<gene>
    <name evidence="2" type="ORF">SAMN02745121_01533</name>
</gene>
<evidence type="ECO:0000313" key="3">
    <source>
        <dbReference type="Proteomes" id="UP000199400"/>
    </source>
</evidence>
<proteinExistence type="predicted"/>
<keyword evidence="1" id="KW-0732">Signal</keyword>
<feature type="signal peptide" evidence="1">
    <location>
        <begin position="1"/>
        <end position="28"/>
    </location>
</feature>
<dbReference type="InterPro" id="IPR011250">
    <property type="entry name" value="OMP/PagP_B-barrel"/>
</dbReference>
<dbReference type="Proteomes" id="UP000199400">
    <property type="component" value="Unassembled WGS sequence"/>
</dbReference>
<dbReference type="AlphaFoldDB" id="A0A1I1V3W0"/>
<accession>A0A1I1V3W0</accession>